<keyword evidence="2" id="KW-1185">Reference proteome</keyword>
<dbReference type="Proteomes" id="UP000724874">
    <property type="component" value="Unassembled WGS sequence"/>
</dbReference>
<accession>A0A9P5TQD1</accession>
<reference evidence="1" key="1">
    <citation type="submission" date="2020-11" db="EMBL/GenBank/DDBJ databases">
        <authorList>
            <consortium name="DOE Joint Genome Institute"/>
            <person name="Ahrendt S."/>
            <person name="Riley R."/>
            <person name="Andreopoulos W."/>
            <person name="LaButti K."/>
            <person name="Pangilinan J."/>
            <person name="Ruiz-duenas F.J."/>
            <person name="Barrasa J.M."/>
            <person name="Sanchez-Garcia M."/>
            <person name="Camarero S."/>
            <person name="Miyauchi S."/>
            <person name="Serrano A."/>
            <person name="Linde D."/>
            <person name="Babiker R."/>
            <person name="Drula E."/>
            <person name="Ayuso-Fernandez I."/>
            <person name="Pacheco R."/>
            <person name="Padilla G."/>
            <person name="Ferreira P."/>
            <person name="Barriuso J."/>
            <person name="Kellner H."/>
            <person name="Castanera R."/>
            <person name="Alfaro M."/>
            <person name="Ramirez L."/>
            <person name="Pisabarro A.G."/>
            <person name="Kuo A."/>
            <person name="Tritt A."/>
            <person name="Lipzen A."/>
            <person name="He G."/>
            <person name="Yan M."/>
            <person name="Ng V."/>
            <person name="Cullen D."/>
            <person name="Martin F."/>
            <person name="Rosso M.-N."/>
            <person name="Henrissat B."/>
            <person name="Hibbett D."/>
            <person name="Martinez A.T."/>
            <person name="Grigoriev I.V."/>
        </authorList>
    </citation>
    <scope>NUCLEOTIDE SEQUENCE</scope>
    <source>
        <strain evidence="1">AH 44721</strain>
    </source>
</reference>
<proteinExistence type="predicted"/>
<comment type="caution">
    <text evidence="1">The sequence shown here is derived from an EMBL/GenBank/DDBJ whole genome shotgun (WGS) entry which is preliminary data.</text>
</comment>
<evidence type="ECO:0000313" key="1">
    <source>
        <dbReference type="EMBL" id="KAF8906488.1"/>
    </source>
</evidence>
<gene>
    <name evidence="1" type="ORF">CPB84DRAFT_1769906</name>
</gene>
<dbReference type="EMBL" id="JADNYJ010000018">
    <property type="protein sequence ID" value="KAF8906488.1"/>
    <property type="molecule type" value="Genomic_DNA"/>
</dbReference>
<sequence>MQHTKIYSLFFYLNCKFFSLQKFQHFLHYIFYYRSNIITLQLAARSQPKVGDERPA</sequence>
<name>A0A9P5TQD1_GYMJU</name>
<feature type="non-terminal residue" evidence="1">
    <location>
        <position position="56"/>
    </location>
</feature>
<organism evidence="1 2">
    <name type="scientific">Gymnopilus junonius</name>
    <name type="common">Spectacular rustgill mushroom</name>
    <name type="synonym">Gymnopilus spectabilis subsp. junonius</name>
    <dbReference type="NCBI Taxonomy" id="109634"/>
    <lineage>
        <taxon>Eukaryota</taxon>
        <taxon>Fungi</taxon>
        <taxon>Dikarya</taxon>
        <taxon>Basidiomycota</taxon>
        <taxon>Agaricomycotina</taxon>
        <taxon>Agaricomycetes</taxon>
        <taxon>Agaricomycetidae</taxon>
        <taxon>Agaricales</taxon>
        <taxon>Agaricineae</taxon>
        <taxon>Hymenogastraceae</taxon>
        <taxon>Gymnopilus</taxon>
    </lineage>
</organism>
<protein>
    <submittedName>
        <fullName evidence="1">Uncharacterized protein</fullName>
    </submittedName>
</protein>
<evidence type="ECO:0000313" key="2">
    <source>
        <dbReference type="Proteomes" id="UP000724874"/>
    </source>
</evidence>
<dbReference type="AlphaFoldDB" id="A0A9P5TQD1"/>